<keyword evidence="2" id="KW-1185">Reference proteome</keyword>
<organism evidence="1 2">
    <name type="scientific">Cynara cardunculus var. scolymus</name>
    <name type="common">Globe artichoke</name>
    <name type="synonym">Cynara scolymus</name>
    <dbReference type="NCBI Taxonomy" id="59895"/>
    <lineage>
        <taxon>Eukaryota</taxon>
        <taxon>Viridiplantae</taxon>
        <taxon>Streptophyta</taxon>
        <taxon>Embryophyta</taxon>
        <taxon>Tracheophyta</taxon>
        <taxon>Spermatophyta</taxon>
        <taxon>Magnoliopsida</taxon>
        <taxon>eudicotyledons</taxon>
        <taxon>Gunneridae</taxon>
        <taxon>Pentapetalae</taxon>
        <taxon>asterids</taxon>
        <taxon>campanulids</taxon>
        <taxon>Asterales</taxon>
        <taxon>Asteraceae</taxon>
        <taxon>Carduoideae</taxon>
        <taxon>Cardueae</taxon>
        <taxon>Carduinae</taxon>
        <taxon>Cynara</taxon>
    </lineage>
</organism>
<name>A0A103XMW5_CYNCS</name>
<comment type="caution">
    <text evidence="1">The sequence shown here is derived from an EMBL/GenBank/DDBJ whole genome shotgun (WGS) entry which is preliminary data.</text>
</comment>
<dbReference type="EMBL" id="LEKV01004723">
    <property type="protein sequence ID" value="KVH93600.1"/>
    <property type="molecule type" value="Genomic_DNA"/>
</dbReference>
<sequence length="71" mass="8490">MLQILHYVKNQRIKRVNLASLNMVDKAKNWISSYLLMKSVSHVVEQFKKLQQHDSLEVYIDEFENLRAIML</sequence>
<proteinExistence type="predicted"/>
<accession>A0A103XMW5</accession>
<gene>
    <name evidence="1" type="ORF">Ccrd_004349</name>
</gene>
<protein>
    <submittedName>
        <fullName evidence="1">Uncharacterized protein</fullName>
    </submittedName>
</protein>
<dbReference type="AlphaFoldDB" id="A0A103XMW5"/>
<evidence type="ECO:0000313" key="1">
    <source>
        <dbReference type="EMBL" id="KVH93600.1"/>
    </source>
</evidence>
<dbReference type="Proteomes" id="UP000243975">
    <property type="component" value="Unassembled WGS sequence"/>
</dbReference>
<evidence type="ECO:0000313" key="2">
    <source>
        <dbReference type="Proteomes" id="UP000243975"/>
    </source>
</evidence>
<reference evidence="1 2" key="1">
    <citation type="journal article" date="2016" name="Sci. Rep.">
        <title>The genome sequence of the outbreeding globe artichoke constructed de novo incorporating a phase-aware low-pass sequencing strategy of F1 progeny.</title>
        <authorList>
            <person name="Scaglione D."/>
            <person name="Reyes-Chin-Wo S."/>
            <person name="Acquadro A."/>
            <person name="Froenicke L."/>
            <person name="Portis E."/>
            <person name="Beitel C."/>
            <person name="Tirone M."/>
            <person name="Mauro R."/>
            <person name="Lo Monaco A."/>
            <person name="Mauromicale G."/>
            <person name="Faccioli P."/>
            <person name="Cattivelli L."/>
            <person name="Rieseberg L."/>
            <person name="Michelmore R."/>
            <person name="Lanteri S."/>
        </authorList>
    </citation>
    <scope>NUCLEOTIDE SEQUENCE [LARGE SCALE GENOMIC DNA]</scope>
    <source>
        <strain evidence="1">2C</strain>
    </source>
</reference>
<dbReference type="Gramene" id="KVH93600">
    <property type="protein sequence ID" value="KVH93600"/>
    <property type="gene ID" value="Ccrd_004349"/>
</dbReference>